<gene>
    <name evidence="2" type="ORF">KU75_15460</name>
</gene>
<evidence type="ECO:0000313" key="3">
    <source>
        <dbReference type="Proteomes" id="UP000029447"/>
    </source>
</evidence>
<name>A0ABR4VN75_9GAMM</name>
<sequence length="76" mass="8424">MRSLLVSMRIVLRVIQEKLEAKGRLVEVRFRIACDAATAHGVVAIWRKKLCSGGRDRRVSDRAAATERPASGAYTV</sequence>
<reference evidence="2 3" key="1">
    <citation type="submission" date="2014-08" db="EMBL/GenBank/DDBJ databases">
        <title>Genome sequences of NCPPB Pectobacterium isolates.</title>
        <authorList>
            <person name="Glover R.H."/>
            <person name="Sapp M."/>
            <person name="Elphinstone J."/>
        </authorList>
    </citation>
    <scope>NUCLEOTIDE SEQUENCE [LARGE SCALE GENOMIC DNA]</scope>
    <source>
        <strain evidence="2 3">NCPPB3841</strain>
    </source>
</reference>
<keyword evidence="3" id="KW-1185">Reference proteome</keyword>
<dbReference type="Proteomes" id="UP000029447">
    <property type="component" value="Unassembled WGS sequence"/>
</dbReference>
<dbReference type="EMBL" id="JQOF01000012">
    <property type="protein sequence ID" value="KGA40847.1"/>
    <property type="molecule type" value="Genomic_DNA"/>
</dbReference>
<protein>
    <submittedName>
        <fullName evidence="2">Uncharacterized protein</fullName>
    </submittedName>
</protein>
<feature type="compositionally biased region" description="Basic and acidic residues" evidence="1">
    <location>
        <begin position="54"/>
        <end position="65"/>
    </location>
</feature>
<accession>A0ABR4VN75</accession>
<feature type="region of interest" description="Disordered" evidence="1">
    <location>
        <begin position="53"/>
        <end position="76"/>
    </location>
</feature>
<comment type="caution">
    <text evidence="2">The sequence shown here is derived from an EMBL/GenBank/DDBJ whole genome shotgun (WGS) entry which is preliminary data.</text>
</comment>
<organism evidence="2 3">
    <name type="scientific">Pectobacterium odoriferum</name>
    <dbReference type="NCBI Taxonomy" id="78398"/>
    <lineage>
        <taxon>Bacteria</taxon>
        <taxon>Pseudomonadati</taxon>
        <taxon>Pseudomonadota</taxon>
        <taxon>Gammaproteobacteria</taxon>
        <taxon>Enterobacterales</taxon>
        <taxon>Pectobacteriaceae</taxon>
        <taxon>Pectobacterium</taxon>
    </lineage>
</organism>
<proteinExistence type="predicted"/>
<evidence type="ECO:0000256" key="1">
    <source>
        <dbReference type="SAM" id="MobiDB-lite"/>
    </source>
</evidence>
<evidence type="ECO:0000313" key="2">
    <source>
        <dbReference type="EMBL" id="KGA40847.1"/>
    </source>
</evidence>